<keyword evidence="1" id="KW-1133">Transmembrane helix</keyword>
<keyword evidence="3" id="KW-1185">Reference proteome</keyword>
<feature type="transmembrane region" description="Helical" evidence="1">
    <location>
        <begin position="68"/>
        <end position="89"/>
    </location>
</feature>
<keyword evidence="1" id="KW-0812">Transmembrane</keyword>
<dbReference type="EMBL" id="JACAZI010000014">
    <property type="protein sequence ID" value="KAF7344925.1"/>
    <property type="molecule type" value="Genomic_DNA"/>
</dbReference>
<evidence type="ECO:0000313" key="2">
    <source>
        <dbReference type="EMBL" id="KAF7344925.1"/>
    </source>
</evidence>
<evidence type="ECO:0000313" key="3">
    <source>
        <dbReference type="Proteomes" id="UP000620124"/>
    </source>
</evidence>
<evidence type="ECO:0000256" key="1">
    <source>
        <dbReference type="SAM" id="Phobius"/>
    </source>
</evidence>
<keyword evidence="1" id="KW-0472">Membrane</keyword>
<dbReference type="AlphaFoldDB" id="A0A8H6XNC6"/>
<sequence length="137" mass="15936">MDKWENGPPPRTWIYGDWYTDPTLSGPWSTDWDDWESLCLFEDTVDGKLRIDKLFKDNWDIPGKVEPVAYILGSGGLCFLFTAGGRYYFWSDGRLTVHRLEFASSKEFLDHALAKKDGSHMPDEVIPMRPGTDLRWW</sequence>
<comment type="caution">
    <text evidence="2">The sequence shown here is derived from an EMBL/GenBank/DDBJ whole genome shotgun (WGS) entry which is preliminary data.</text>
</comment>
<protein>
    <submittedName>
        <fullName evidence="2">Uncharacterized protein</fullName>
    </submittedName>
</protein>
<name>A0A8H6XNC6_9AGAR</name>
<dbReference type="Proteomes" id="UP000620124">
    <property type="component" value="Unassembled WGS sequence"/>
</dbReference>
<dbReference type="OrthoDB" id="3059751at2759"/>
<organism evidence="2 3">
    <name type="scientific">Mycena venus</name>
    <dbReference type="NCBI Taxonomy" id="2733690"/>
    <lineage>
        <taxon>Eukaryota</taxon>
        <taxon>Fungi</taxon>
        <taxon>Dikarya</taxon>
        <taxon>Basidiomycota</taxon>
        <taxon>Agaricomycotina</taxon>
        <taxon>Agaricomycetes</taxon>
        <taxon>Agaricomycetidae</taxon>
        <taxon>Agaricales</taxon>
        <taxon>Marasmiineae</taxon>
        <taxon>Mycenaceae</taxon>
        <taxon>Mycena</taxon>
    </lineage>
</organism>
<gene>
    <name evidence="2" type="ORF">MVEN_01654900</name>
</gene>
<accession>A0A8H6XNC6</accession>
<proteinExistence type="predicted"/>
<reference evidence="2" key="1">
    <citation type="submission" date="2020-05" db="EMBL/GenBank/DDBJ databases">
        <title>Mycena genomes resolve the evolution of fungal bioluminescence.</title>
        <authorList>
            <person name="Tsai I.J."/>
        </authorList>
    </citation>
    <scope>NUCLEOTIDE SEQUENCE</scope>
    <source>
        <strain evidence="2">CCC161011</strain>
    </source>
</reference>